<dbReference type="OrthoDB" id="1903104at2759"/>
<dbReference type="Gene3D" id="1.10.10.60">
    <property type="entry name" value="Homeodomain-like"/>
    <property type="match status" value="1"/>
</dbReference>
<dbReference type="InterPro" id="IPR001356">
    <property type="entry name" value="HD"/>
</dbReference>
<dbReference type="GO" id="GO:0003682">
    <property type="term" value="F:chromatin binding"/>
    <property type="evidence" value="ECO:0007669"/>
    <property type="project" value="TreeGrafter"/>
</dbReference>
<evidence type="ECO:0000259" key="14">
    <source>
        <dbReference type="PROSITE" id="PS50016"/>
    </source>
</evidence>
<feature type="DNA-binding region" description="Homeobox" evidence="11">
    <location>
        <begin position="753"/>
        <end position="812"/>
    </location>
</feature>
<dbReference type="PROSITE" id="PS50016">
    <property type="entry name" value="ZF_PHD_2"/>
    <property type="match status" value="1"/>
</dbReference>
<comment type="similarity">
    <text evidence="2">Belongs to the PHD-associated homeobox family.</text>
</comment>
<evidence type="ECO:0000256" key="8">
    <source>
        <dbReference type="ARBA" id="ARBA00023155"/>
    </source>
</evidence>
<dbReference type="InterPro" id="IPR011011">
    <property type="entry name" value="Znf_FYVE_PHD"/>
</dbReference>
<sequence length="892" mass="100073">MVFVRMSEDINIHDSDFGIQYGIYMNSTQTAIEQSVMEENKSETLELVHCREVTFNCCDEFDCQKTESKLLGQSMVEEFGLEGEVSPGYMSVDSNQDQKRPDVHDCKENAKMEVMEFPSVNEVTGSAVKSSAEPLKEIQDWSQNPQIQDHVGTSHTIEASTGDILKDPNIDQNNLPLKHCGMSSNHTITLPSENKDTIPQVDNSVDPPSDMLDNHDLKQLKETHLEENPSQPLEQMTEDNKKVVGTPGDTSENAFQEFREMHTNSNENPSPLGCLDKSHTGQSRKRKSALRSPIRSTRVLRSRTQEPKSVETINASAVDTSNKEKKTKKGKRKQRKEIAANEFTGIRAHLKYILGRIKYEQSLIDAYSGEGWKGQSMEKLKPEKELQRAKSGIFHYKLKIRDLFSRIDASLSQGKFPESLFDSEGQIDSEDIFCAKCSSIDLTADNDIILCDGACERGFHQMCLDPPLLKEDIPPDDEGWLCPGCDCKVDCVDLLNDLLGTDLSITDSWEKVFLEEATAAASGKQLDEIYGLPSDDSEDDDYHPDNPEVDENVSQDHKSKSDDESDSSDTSFELETPNDELLLGLPSEDSEDDDYEPDAPEGNSEQVMHDCSSSDFTSDSEDFGVALENNTSSSQEDQSKRNKLGGGTRSLKCEVDFLLQSDDALASGKRHVERLDYKKLHDEAYGMSSSDSSDEDYQDSPALKCRKQRTDKATLKESDQTSVDAAVKNANRSSSMKLKDESLVASECGSSSKKNTNQRYGEAVIKRLSESFEENHYPTREEKESLARESRLTYQQVDKWFVNARWFYRNPKSHTKKATPAAEDRLDIGAEELQETDGEKHITNPESKPKSDTADHQASDQSSSIQKPMKNKTQVDMKKNSQPGRRSNRLKS</sequence>
<dbReference type="SMART" id="SM00249">
    <property type="entry name" value="PHD"/>
    <property type="match status" value="1"/>
</dbReference>
<keyword evidence="5" id="KW-0862">Zinc</keyword>
<feature type="compositionally biased region" description="Basic and acidic residues" evidence="13">
    <location>
        <begin position="673"/>
        <end position="684"/>
    </location>
</feature>
<evidence type="ECO:0000256" key="2">
    <source>
        <dbReference type="ARBA" id="ARBA00007427"/>
    </source>
</evidence>
<dbReference type="InterPro" id="IPR001965">
    <property type="entry name" value="Znf_PHD"/>
</dbReference>
<feature type="region of interest" description="Disordered" evidence="13">
    <location>
        <begin position="664"/>
        <end position="790"/>
    </location>
</feature>
<dbReference type="PROSITE" id="PS01359">
    <property type="entry name" value="ZF_PHD_1"/>
    <property type="match status" value="1"/>
</dbReference>
<keyword evidence="3" id="KW-0479">Metal-binding</keyword>
<dbReference type="PROSITE" id="PS50071">
    <property type="entry name" value="HOMEOBOX_2"/>
    <property type="match status" value="1"/>
</dbReference>
<dbReference type="AlphaFoldDB" id="A0A9P0ZAS9"/>
<dbReference type="InterPro" id="IPR013083">
    <property type="entry name" value="Znf_RING/FYVE/PHD"/>
</dbReference>
<feature type="region of interest" description="Disordered" evidence="13">
    <location>
        <begin position="189"/>
        <end position="336"/>
    </location>
</feature>
<feature type="compositionally biased region" description="Polar residues" evidence="13">
    <location>
        <begin position="311"/>
        <end position="320"/>
    </location>
</feature>
<keyword evidence="10 11" id="KW-0539">Nucleus</keyword>
<dbReference type="InterPro" id="IPR008422">
    <property type="entry name" value="KN_HD"/>
</dbReference>
<feature type="compositionally biased region" description="Basic and acidic residues" evidence="13">
    <location>
        <begin position="708"/>
        <end position="719"/>
    </location>
</feature>
<keyword evidence="7 11" id="KW-0238">DNA-binding</keyword>
<keyword evidence="4 12" id="KW-0863">Zinc-finger</keyword>
<dbReference type="Proteomes" id="UP001152484">
    <property type="component" value="Unassembled WGS sequence"/>
</dbReference>
<dbReference type="FunFam" id="3.30.40.10:FF:000650">
    <property type="entry name" value="Homeobox protein HAT3.1"/>
    <property type="match status" value="1"/>
</dbReference>
<feature type="domain" description="PHD-type" evidence="14">
    <location>
        <begin position="431"/>
        <end position="488"/>
    </location>
</feature>
<dbReference type="SUPFAM" id="SSF46689">
    <property type="entry name" value="Homeodomain-like"/>
    <property type="match status" value="1"/>
</dbReference>
<dbReference type="InterPro" id="IPR019786">
    <property type="entry name" value="Zinc_finger_PHD-type_CS"/>
</dbReference>
<feature type="region of interest" description="Disordered" evidence="13">
    <location>
        <begin position="811"/>
        <end position="892"/>
    </location>
</feature>
<feature type="compositionally biased region" description="Acidic residues" evidence="13">
    <location>
        <begin position="535"/>
        <end position="553"/>
    </location>
</feature>
<proteinExistence type="inferred from homology"/>
<evidence type="ECO:0000313" key="16">
    <source>
        <dbReference type="EMBL" id="CAH9093183.1"/>
    </source>
</evidence>
<feature type="compositionally biased region" description="Basic residues" evidence="13">
    <location>
        <begin position="325"/>
        <end position="335"/>
    </location>
</feature>
<dbReference type="EMBL" id="CAMAPE010000030">
    <property type="protein sequence ID" value="CAH9093183.1"/>
    <property type="molecule type" value="Genomic_DNA"/>
</dbReference>
<keyword evidence="17" id="KW-1185">Reference proteome</keyword>
<name>A0A9P0ZAS9_CUSEU</name>
<dbReference type="GO" id="GO:0003677">
    <property type="term" value="F:DNA binding"/>
    <property type="evidence" value="ECO:0007669"/>
    <property type="project" value="UniProtKB-UniRule"/>
</dbReference>
<dbReference type="Pfam" id="PF05920">
    <property type="entry name" value="Homeobox_KN"/>
    <property type="match status" value="1"/>
</dbReference>
<dbReference type="PANTHER" id="PTHR12628:SF13">
    <property type="entry name" value="HOMEOBOX PROTEIN HAT3.1"/>
    <property type="match status" value="1"/>
</dbReference>
<evidence type="ECO:0000256" key="6">
    <source>
        <dbReference type="ARBA" id="ARBA00023015"/>
    </source>
</evidence>
<feature type="compositionally biased region" description="Basic and acidic residues" evidence="13">
    <location>
        <begin position="837"/>
        <end position="858"/>
    </location>
</feature>
<dbReference type="SMART" id="SM00389">
    <property type="entry name" value="HOX"/>
    <property type="match status" value="1"/>
</dbReference>
<evidence type="ECO:0000256" key="12">
    <source>
        <dbReference type="PROSITE-ProRule" id="PRU00146"/>
    </source>
</evidence>
<gene>
    <name evidence="16" type="ORF">CEURO_LOCUS12250</name>
</gene>
<evidence type="ECO:0000259" key="15">
    <source>
        <dbReference type="PROSITE" id="PS50071"/>
    </source>
</evidence>
<evidence type="ECO:0000256" key="5">
    <source>
        <dbReference type="ARBA" id="ARBA00022833"/>
    </source>
</evidence>
<comment type="subcellular location">
    <subcellularLocation>
        <location evidence="1 11">Nucleus</location>
    </subcellularLocation>
</comment>
<dbReference type="GO" id="GO:0005634">
    <property type="term" value="C:nucleus"/>
    <property type="evidence" value="ECO:0007669"/>
    <property type="project" value="UniProtKB-SubCell"/>
</dbReference>
<dbReference type="InterPro" id="IPR009057">
    <property type="entry name" value="Homeodomain-like_sf"/>
</dbReference>
<comment type="caution">
    <text evidence="16">The sequence shown here is derived from an EMBL/GenBank/DDBJ whole genome shotgun (WGS) entry which is preliminary data.</text>
</comment>
<dbReference type="Pfam" id="PF00628">
    <property type="entry name" value="PHD"/>
    <property type="match status" value="1"/>
</dbReference>
<feature type="compositionally biased region" description="Acidic residues" evidence="13">
    <location>
        <begin position="588"/>
        <end position="599"/>
    </location>
</feature>
<evidence type="ECO:0000256" key="10">
    <source>
        <dbReference type="ARBA" id="ARBA00023242"/>
    </source>
</evidence>
<feature type="compositionally biased region" description="Basic and acidic residues" evidence="13">
    <location>
        <begin position="764"/>
        <end position="790"/>
    </location>
</feature>
<evidence type="ECO:0000256" key="13">
    <source>
        <dbReference type="SAM" id="MobiDB-lite"/>
    </source>
</evidence>
<dbReference type="Gene3D" id="3.30.40.10">
    <property type="entry name" value="Zinc/RING finger domain, C3HC4 (zinc finger)"/>
    <property type="match status" value="1"/>
</dbReference>
<organism evidence="16 17">
    <name type="scientific">Cuscuta europaea</name>
    <name type="common">European dodder</name>
    <dbReference type="NCBI Taxonomy" id="41803"/>
    <lineage>
        <taxon>Eukaryota</taxon>
        <taxon>Viridiplantae</taxon>
        <taxon>Streptophyta</taxon>
        <taxon>Embryophyta</taxon>
        <taxon>Tracheophyta</taxon>
        <taxon>Spermatophyta</taxon>
        <taxon>Magnoliopsida</taxon>
        <taxon>eudicotyledons</taxon>
        <taxon>Gunneridae</taxon>
        <taxon>Pentapetalae</taxon>
        <taxon>asterids</taxon>
        <taxon>lamiids</taxon>
        <taxon>Solanales</taxon>
        <taxon>Convolvulaceae</taxon>
        <taxon>Cuscuteae</taxon>
        <taxon>Cuscuta</taxon>
        <taxon>Cuscuta subgen. Cuscuta</taxon>
    </lineage>
</organism>
<feature type="compositionally biased region" description="Polar residues" evidence="13">
    <location>
        <begin position="859"/>
        <end position="872"/>
    </location>
</feature>
<dbReference type="InterPro" id="IPR045876">
    <property type="entry name" value="PRHA-like_PHD-finger"/>
</dbReference>
<evidence type="ECO:0000256" key="1">
    <source>
        <dbReference type="ARBA" id="ARBA00004123"/>
    </source>
</evidence>
<dbReference type="CDD" id="cd00086">
    <property type="entry name" value="homeodomain"/>
    <property type="match status" value="1"/>
</dbReference>
<dbReference type="GO" id="GO:0006355">
    <property type="term" value="P:regulation of DNA-templated transcription"/>
    <property type="evidence" value="ECO:0007669"/>
    <property type="project" value="InterPro"/>
</dbReference>
<keyword evidence="9" id="KW-0804">Transcription</keyword>
<reference evidence="16" key="1">
    <citation type="submission" date="2022-07" db="EMBL/GenBank/DDBJ databases">
        <authorList>
            <person name="Macas J."/>
            <person name="Novak P."/>
            <person name="Neumann P."/>
        </authorList>
    </citation>
    <scope>NUCLEOTIDE SEQUENCE</scope>
</reference>
<evidence type="ECO:0000256" key="9">
    <source>
        <dbReference type="ARBA" id="ARBA00023163"/>
    </source>
</evidence>
<keyword evidence="6" id="KW-0805">Transcription regulation</keyword>
<dbReference type="CDD" id="cd15504">
    <property type="entry name" value="PHD_PRHA_like"/>
    <property type="match status" value="1"/>
</dbReference>
<feature type="compositionally biased region" description="Basic and acidic residues" evidence="13">
    <location>
        <begin position="212"/>
        <end position="227"/>
    </location>
</feature>
<dbReference type="SUPFAM" id="SSF57903">
    <property type="entry name" value="FYVE/PHD zinc finger"/>
    <property type="match status" value="1"/>
</dbReference>
<dbReference type="PANTHER" id="PTHR12628">
    <property type="entry name" value="POLYCOMB-LIKE TRANSCRIPTION FACTOR"/>
    <property type="match status" value="1"/>
</dbReference>
<dbReference type="GO" id="GO:0008270">
    <property type="term" value="F:zinc ion binding"/>
    <property type="evidence" value="ECO:0007669"/>
    <property type="project" value="UniProtKB-KW"/>
</dbReference>
<dbReference type="InterPro" id="IPR019787">
    <property type="entry name" value="Znf_PHD-finger"/>
</dbReference>
<evidence type="ECO:0000256" key="3">
    <source>
        <dbReference type="ARBA" id="ARBA00022723"/>
    </source>
</evidence>
<keyword evidence="8 11" id="KW-0371">Homeobox</keyword>
<feature type="region of interest" description="Disordered" evidence="13">
    <location>
        <begin position="525"/>
        <end position="648"/>
    </location>
</feature>
<feature type="domain" description="Homeobox" evidence="15">
    <location>
        <begin position="751"/>
        <end position="811"/>
    </location>
</feature>
<accession>A0A9P0ZAS9</accession>
<evidence type="ECO:0000313" key="17">
    <source>
        <dbReference type="Proteomes" id="UP001152484"/>
    </source>
</evidence>
<evidence type="ECO:0000256" key="4">
    <source>
        <dbReference type="ARBA" id="ARBA00022771"/>
    </source>
</evidence>
<evidence type="ECO:0000256" key="11">
    <source>
        <dbReference type="PROSITE-ProRule" id="PRU00108"/>
    </source>
</evidence>
<dbReference type="GO" id="GO:0045814">
    <property type="term" value="P:negative regulation of gene expression, epigenetic"/>
    <property type="evidence" value="ECO:0007669"/>
    <property type="project" value="TreeGrafter"/>
</dbReference>
<protein>
    <submittedName>
        <fullName evidence="16">Uncharacterized protein</fullName>
    </submittedName>
</protein>
<evidence type="ECO:0000256" key="7">
    <source>
        <dbReference type="ARBA" id="ARBA00023125"/>
    </source>
</evidence>
<feature type="compositionally biased region" description="Polar residues" evidence="13">
    <location>
        <begin position="748"/>
        <end position="759"/>
    </location>
</feature>